<dbReference type="Proteomes" id="UP001060085">
    <property type="component" value="Linkage Group LG01"/>
</dbReference>
<dbReference type="EMBL" id="CM044701">
    <property type="protein sequence ID" value="KAI5682493.1"/>
    <property type="molecule type" value="Genomic_DNA"/>
</dbReference>
<reference evidence="2" key="1">
    <citation type="journal article" date="2023" name="Nat. Plants">
        <title>Single-cell RNA sequencing provides a high-resolution roadmap for understanding the multicellular compartmentation of specialized metabolism.</title>
        <authorList>
            <person name="Sun S."/>
            <person name="Shen X."/>
            <person name="Li Y."/>
            <person name="Li Y."/>
            <person name="Wang S."/>
            <person name="Li R."/>
            <person name="Zhang H."/>
            <person name="Shen G."/>
            <person name="Guo B."/>
            <person name="Wei J."/>
            <person name="Xu J."/>
            <person name="St-Pierre B."/>
            <person name="Chen S."/>
            <person name="Sun C."/>
        </authorList>
    </citation>
    <scope>NUCLEOTIDE SEQUENCE [LARGE SCALE GENOMIC DNA]</scope>
</reference>
<evidence type="ECO:0000313" key="2">
    <source>
        <dbReference type="Proteomes" id="UP001060085"/>
    </source>
</evidence>
<organism evidence="1 2">
    <name type="scientific">Catharanthus roseus</name>
    <name type="common">Madagascar periwinkle</name>
    <name type="synonym">Vinca rosea</name>
    <dbReference type="NCBI Taxonomy" id="4058"/>
    <lineage>
        <taxon>Eukaryota</taxon>
        <taxon>Viridiplantae</taxon>
        <taxon>Streptophyta</taxon>
        <taxon>Embryophyta</taxon>
        <taxon>Tracheophyta</taxon>
        <taxon>Spermatophyta</taxon>
        <taxon>Magnoliopsida</taxon>
        <taxon>eudicotyledons</taxon>
        <taxon>Gunneridae</taxon>
        <taxon>Pentapetalae</taxon>
        <taxon>asterids</taxon>
        <taxon>lamiids</taxon>
        <taxon>Gentianales</taxon>
        <taxon>Apocynaceae</taxon>
        <taxon>Rauvolfioideae</taxon>
        <taxon>Vinceae</taxon>
        <taxon>Catharanthinae</taxon>
        <taxon>Catharanthus</taxon>
    </lineage>
</organism>
<keyword evidence="2" id="KW-1185">Reference proteome</keyword>
<proteinExistence type="predicted"/>
<accession>A0ACC0CBZ2</accession>
<comment type="caution">
    <text evidence="1">The sequence shown here is derived from an EMBL/GenBank/DDBJ whole genome shotgun (WGS) entry which is preliminary data.</text>
</comment>
<sequence length="210" mass="23190">MELDESNVGEKSDHKVTWTTTSDDQDYSISGHHVIRSYRCSFCERGFSNAQALGGHMNIHRKDRAKLKQDNFSGTDLTLDFITNKDQPPLIPLPQPQSESEFCHGIRCCTTSTTPKRPCKSPTEEIIAESEEGKDDKLQLRLSIETSSSSSSNENDELIISNSGSAASRRQVKIRSMQLMNLGTAASALGTELDLELRLGSEPQQAKTKG</sequence>
<gene>
    <name evidence="1" type="ORF">M9H77_03721</name>
</gene>
<name>A0ACC0CBZ2_CATRO</name>
<protein>
    <submittedName>
        <fullName evidence="1">Uncharacterized protein</fullName>
    </submittedName>
</protein>
<evidence type="ECO:0000313" key="1">
    <source>
        <dbReference type="EMBL" id="KAI5682493.1"/>
    </source>
</evidence>